<dbReference type="OrthoDB" id="5190822at2"/>
<dbReference type="RefSeq" id="WP_091766728.1">
    <property type="nucleotide sequence ID" value="NZ_FNBT01000004.1"/>
</dbReference>
<evidence type="ECO:0000313" key="1">
    <source>
        <dbReference type="EMBL" id="SDF52345.1"/>
    </source>
</evidence>
<reference evidence="2" key="1">
    <citation type="submission" date="2016-10" db="EMBL/GenBank/DDBJ databases">
        <authorList>
            <person name="Varghese N."/>
            <person name="Submissions S."/>
        </authorList>
    </citation>
    <scope>NUCLEOTIDE SEQUENCE [LARGE SCALE GENOMIC DNA]</scope>
    <source>
        <strain evidence="2">DSM 44268</strain>
    </source>
</reference>
<name>A0A1G7LS78_9ACTN</name>
<protein>
    <submittedName>
        <fullName evidence="1">Uncharacterized protein</fullName>
    </submittedName>
</protein>
<keyword evidence="2" id="KW-1185">Reference proteome</keyword>
<proteinExistence type="predicted"/>
<evidence type="ECO:0000313" key="2">
    <source>
        <dbReference type="Proteomes" id="UP000199406"/>
    </source>
</evidence>
<gene>
    <name evidence="1" type="ORF">SAMN05660662_2480</name>
</gene>
<sequence length="137" mass="14600">MAAAAVVGTAVGALAVYLDPDDFRYGGRAHIDLDSWVEADDSWTRTAMPGAAWATDELCGTDLPCVQAVRSDTLTMYRFGDRDDAVTAARGYADEGHLSGWIVVRFEPDGLTTAERSEFAGYLDCINVGVAEGGVEC</sequence>
<organism evidence="1 2">
    <name type="scientific">Blastococcus aurantiacus</name>
    <dbReference type="NCBI Taxonomy" id="1550231"/>
    <lineage>
        <taxon>Bacteria</taxon>
        <taxon>Bacillati</taxon>
        <taxon>Actinomycetota</taxon>
        <taxon>Actinomycetes</taxon>
        <taxon>Geodermatophilales</taxon>
        <taxon>Geodermatophilaceae</taxon>
        <taxon>Blastococcus</taxon>
    </lineage>
</organism>
<dbReference type="AlphaFoldDB" id="A0A1G7LS78"/>
<dbReference type="Proteomes" id="UP000199406">
    <property type="component" value="Unassembled WGS sequence"/>
</dbReference>
<accession>A0A1G7LS78</accession>
<dbReference type="EMBL" id="FNBT01000004">
    <property type="protein sequence ID" value="SDF52345.1"/>
    <property type="molecule type" value="Genomic_DNA"/>
</dbReference>